<dbReference type="InterPro" id="IPR011992">
    <property type="entry name" value="EF-hand-dom_pair"/>
</dbReference>
<sequence length="169" mass="19598">MSKNDVVVYGGVEKAEECFREFDNDGDGYVSVSNLDAMIEYLNLPFQNNFVDKIKTDFNLKDNQKFDFQKFCEFLTPLHRNKRCWKMLHDAFAVFDDDGDDKIGVSVLSEILSTFGNKFSSDEVNHMRVIVKPDENDLVDITLITDLLIEDDLEDRDEEEEEEEEASDE</sequence>
<proteinExistence type="predicted"/>
<evidence type="ECO:0000259" key="2">
    <source>
        <dbReference type="PROSITE" id="PS50222"/>
    </source>
</evidence>
<protein>
    <submittedName>
        <fullName evidence="3">Calmodulin-like protein</fullName>
    </submittedName>
</protein>
<dbReference type="GO" id="GO:0016460">
    <property type="term" value="C:myosin II complex"/>
    <property type="evidence" value="ECO:0007669"/>
    <property type="project" value="TreeGrafter"/>
</dbReference>
<dbReference type="RefSeq" id="XP_068353762.1">
    <property type="nucleotide sequence ID" value="XM_068508610.1"/>
</dbReference>
<name>A0A1J4JPF5_9EUKA</name>
<keyword evidence="4" id="KW-1185">Reference proteome</keyword>
<dbReference type="InterPro" id="IPR050230">
    <property type="entry name" value="CALM/Myosin/TropC-like"/>
</dbReference>
<evidence type="ECO:0000256" key="1">
    <source>
        <dbReference type="ARBA" id="ARBA00022737"/>
    </source>
</evidence>
<dbReference type="SMART" id="SM00054">
    <property type="entry name" value="EFh"/>
    <property type="match status" value="2"/>
</dbReference>
<dbReference type="VEuPathDB" id="TrichDB:TRFO_32649"/>
<dbReference type="AlphaFoldDB" id="A0A1J4JPF5"/>
<dbReference type="Proteomes" id="UP000179807">
    <property type="component" value="Unassembled WGS sequence"/>
</dbReference>
<dbReference type="PANTHER" id="PTHR23048:SF0">
    <property type="entry name" value="CALMODULIN LIKE 3"/>
    <property type="match status" value="1"/>
</dbReference>
<feature type="domain" description="EF-hand" evidence="2">
    <location>
        <begin position="10"/>
        <end position="45"/>
    </location>
</feature>
<keyword evidence="1" id="KW-0677">Repeat</keyword>
<dbReference type="PANTHER" id="PTHR23048">
    <property type="entry name" value="MYOSIN LIGHT CHAIN 1, 3"/>
    <property type="match status" value="1"/>
</dbReference>
<evidence type="ECO:0000313" key="4">
    <source>
        <dbReference type="Proteomes" id="UP000179807"/>
    </source>
</evidence>
<organism evidence="3 4">
    <name type="scientific">Tritrichomonas foetus</name>
    <dbReference type="NCBI Taxonomy" id="1144522"/>
    <lineage>
        <taxon>Eukaryota</taxon>
        <taxon>Metamonada</taxon>
        <taxon>Parabasalia</taxon>
        <taxon>Tritrichomonadida</taxon>
        <taxon>Tritrichomonadidae</taxon>
        <taxon>Tritrichomonas</taxon>
    </lineage>
</organism>
<dbReference type="SUPFAM" id="SSF47473">
    <property type="entry name" value="EF-hand"/>
    <property type="match status" value="1"/>
</dbReference>
<dbReference type="InterPro" id="IPR002048">
    <property type="entry name" value="EF_hand_dom"/>
</dbReference>
<dbReference type="GO" id="GO:0005509">
    <property type="term" value="F:calcium ion binding"/>
    <property type="evidence" value="ECO:0007669"/>
    <property type="project" value="InterPro"/>
</dbReference>
<dbReference type="GeneID" id="94843314"/>
<dbReference type="PROSITE" id="PS50222">
    <property type="entry name" value="EF_HAND_2"/>
    <property type="match status" value="2"/>
</dbReference>
<dbReference type="EMBL" id="MLAK01000946">
    <property type="protein sequence ID" value="OHT00626.1"/>
    <property type="molecule type" value="Genomic_DNA"/>
</dbReference>
<dbReference type="Pfam" id="PF13499">
    <property type="entry name" value="EF-hand_7"/>
    <property type="match status" value="1"/>
</dbReference>
<comment type="caution">
    <text evidence="3">The sequence shown here is derived from an EMBL/GenBank/DDBJ whole genome shotgun (WGS) entry which is preliminary data.</text>
</comment>
<reference evidence="3" key="1">
    <citation type="submission" date="2016-10" db="EMBL/GenBank/DDBJ databases">
        <authorList>
            <person name="Benchimol M."/>
            <person name="Almeida L.G."/>
            <person name="Vasconcelos A.T."/>
            <person name="Perreira-Neves A."/>
            <person name="Rosa I.A."/>
            <person name="Tasca T."/>
            <person name="Bogo M.R."/>
            <person name="de Souza W."/>
        </authorList>
    </citation>
    <scope>NUCLEOTIDE SEQUENCE [LARGE SCALE GENOMIC DNA]</scope>
    <source>
        <strain evidence="3">K</strain>
    </source>
</reference>
<accession>A0A1J4JPF5</accession>
<evidence type="ECO:0000313" key="3">
    <source>
        <dbReference type="EMBL" id="OHT00626.1"/>
    </source>
</evidence>
<gene>
    <name evidence="3" type="ORF">TRFO_32649</name>
</gene>
<feature type="domain" description="EF-hand" evidence="2">
    <location>
        <begin position="83"/>
        <end position="118"/>
    </location>
</feature>
<dbReference type="Gene3D" id="1.10.238.10">
    <property type="entry name" value="EF-hand"/>
    <property type="match status" value="1"/>
</dbReference>